<dbReference type="PROSITE" id="PS51257">
    <property type="entry name" value="PROKAR_LIPOPROTEIN"/>
    <property type="match status" value="1"/>
</dbReference>
<dbReference type="RefSeq" id="WP_003012480.1">
    <property type="nucleotide sequence ID" value="NZ_GG668637.1"/>
</dbReference>
<feature type="chain" id="PRO_5002914123" evidence="2">
    <location>
        <begin position="28"/>
        <end position="173"/>
    </location>
</feature>
<dbReference type="InterPro" id="IPR013229">
    <property type="entry name" value="PEGA"/>
</dbReference>
<proteinExistence type="predicted"/>
<organism evidence="5 6">
    <name type="scientific">Sphingobacterium spiritivorum ATCC 33300</name>
    <dbReference type="NCBI Taxonomy" id="525372"/>
    <lineage>
        <taxon>Bacteria</taxon>
        <taxon>Pseudomonadati</taxon>
        <taxon>Bacteroidota</taxon>
        <taxon>Sphingobacteriia</taxon>
        <taxon>Sphingobacteriales</taxon>
        <taxon>Sphingobacteriaceae</taxon>
        <taxon>Sphingobacterium</taxon>
    </lineage>
</organism>
<sequence>MKTKQQNFAINLKKTAILSLASTMLFASCASKTLIQSNPSGAKVFLNGESVGVTPYAYEDTKIIGSTTHVKLEKEGYETLNTSFSRNEKADVGAIIGGVFVLVPFLWTMKYKPERTYDLIPAGANTPQAVTSDKANSKSTADRLKELKELFDQKLISQEEYDAQRKKILDENK</sequence>
<dbReference type="Proteomes" id="UP000006241">
    <property type="component" value="Unassembled WGS sequence"/>
</dbReference>
<evidence type="ECO:0000256" key="2">
    <source>
        <dbReference type="SAM" id="SignalP"/>
    </source>
</evidence>
<keyword evidence="1" id="KW-1133">Transmembrane helix</keyword>
<feature type="signal peptide" evidence="2">
    <location>
        <begin position="1"/>
        <end position="27"/>
    </location>
</feature>
<dbReference type="Pfam" id="PF08308">
    <property type="entry name" value="PEGA"/>
    <property type="match status" value="1"/>
</dbReference>
<feature type="domain" description="PEGA" evidence="3">
    <location>
        <begin position="34"/>
        <end position="83"/>
    </location>
</feature>
<reference evidence="5 6" key="1">
    <citation type="submission" date="2009-01" db="EMBL/GenBank/DDBJ databases">
        <authorList>
            <person name="Qin X."/>
            <person name="Bachman B."/>
            <person name="Battles P."/>
            <person name="Bell A."/>
            <person name="Bess C."/>
            <person name="Bickham C."/>
            <person name="Chaboub L."/>
            <person name="Chen D."/>
            <person name="Coyle M."/>
            <person name="Deiros D.R."/>
            <person name="Dinh H."/>
            <person name="Forbes L."/>
            <person name="Fowler G."/>
            <person name="Francisco L."/>
            <person name="Fu Q."/>
            <person name="Gubbala S."/>
            <person name="Hale W."/>
            <person name="Han Y."/>
            <person name="Hemphill L."/>
            <person name="Highlander S.K."/>
            <person name="Hirani K."/>
            <person name="Hogues M."/>
            <person name="Jackson L."/>
            <person name="Jakkamsetti A."/>
            <person name="Javaid M."/>
            <person name="Jiang H."/>
            <person name="Korchina V."/>
            <person name="Kovar C."/>
            <person name="Lara F."/>
            <person name="Lee S."/>
            <person name="Mata R."/>
            <person name="Mathew T."/>
            <person name="Moen C."/>
            <person name="Morales K."/>
            <person name="Munidasa M."/>
            <person name="Nazareth L."/>
            <person name="Ngo R."/>
            <person name="Nguyen L."/>
            <person name="Okwuonu G."/>
            <person name="Ongeri F."/>
            <person name="Patil S."/>
            <person name="Petrosino J."/>
            <person name="Pham C."/>
            <person name="Pham P."/>
            <person name="Pu L.-L."/>
            <person name="Puazo M."/>
            <person name="Raj R."/>
            <person name="Reid J."/>
            <person name="Rouhana J."/>
            <person name="Saada N."/>
            <person name="Shang Y."/>
            <person name="Simmons D."/>
            <person name="Thornton R."/>
            <person name="Warren J."/>
            <person name="Weissenberger G."/>
            <person name="Zhang J."/>
            <person name="Zhang L."/>
            <person name="Zhou C."/>
            <person name="Zhu D."/>
            <person name="Muzny D."/>
            <person name="Worley K."/>
            <person name="Gibbs R."/>
        </authorList>
    </citation>
    <scope>NUCLEOTIDE SEQUENCE [LARGE SCALE GENOMIC DNA]</scope>
    <source>
        <strain evidence="5 6">ATCC 33300</strain>
    </source>
</reference>
<name>C2FZ33_SPHSI</name>
<keyword evidence="2" id="KW-0732">Signal</keyword>
<evidence type="ECO:0000313" key="6">
    <source>
        <dbReference type="Proteomes" id="UP000006241"/>
    </source>
</evidence>
<feature type="domain" description="SHOCT" evidence="4">
    <location>
        <begin position="142"/>
        <end position="169"/>
    </location>
</feature>
<feature type="transmembrane region" description="Helical" evidence="1">
    <location>
        <begin position="92"/>
        <end position="109"/>
    </location>
</feature>
<dbReference type="HOGENOM" id="CLU_1546626_0_0_10"/>
<keyword evidence="1" id="KW-0472">Membrane</keyword>
<dbReference type="InterPro" id="IPR018649">
    <property type="entry name" value="SHOCT"/>
</dbReference>
<protein>
    <submittedName>
        <fullName evidence="5">PEGA domain protein</fullName>
    </submittedName>
</protein>
<evidence type="ECO:0000259" key="4">
    <source>
        <dbReference type="Pfam" id="PF09851"/>
    </source>
</evidence>
<comment type="caution">
    <text evidence="5">The sequence shown here is derived from an EMBL/GenBank/DDBJ whole genome shotgun (WGS) entry which is preliminary data.</text>
</comment>
<dbReference type="Pfam" id="PF09851">
    <property type="entry name" value="SHOCT"/>
    <property type="match status" value="1"/>
</dbReference>
<dbReference type="EMBL" id="ACHB01000061">
    <property type="protein sequence ID" value="EEI91875.1"/>
    <property type="molecule type" value="Genomic_DNA"/>
</dbReference>
<gene>
    <name evidence="5" type="ORF">HMPREF0765_2589</name>
</gene>
<evidence type="ECO:0000313" key="5">
    <source>
        <dbReference type="EMBL" id="EEI91875.1"/>
    </source>
</evidence>
<keyword evidence="1" id="KW-0812">Transmembrane</keyword>
<accession>C2FZ33</accession>
<evidence type="ECO:0000259" key="3">
    <source>
        <dbReference type="Pfam" id="PF08308"/>
    </source>
</evidence>
<evidence type="ECO:0000256" key="1">
    <source>
        <dbReference type="SAM" id="Phobius"/>
    </source>
</evidence>
<dbReference type="AlphaFoldDB" id="C2FZ33"/>